<evidence type="ECO:0000313" key="2">
    <source>
        <dbReference type="EMBL" id="ABB73467.1"/>
    </source>
</evidence>
<evidence type="ECO:0000313" key="5">
    <source>
        <dbReference type="Proteomes" id="UP000236751"/>
    </source>
</evidence>
<accession>Q2YCQ4</accession>
<evidence type="ECO:0000313" key="3">
    <source>
        <dbReference type="EMBL" id="SEG10351.1"/>
    </source>
</evidence>
<reference evidence="2 4" key="3">
    <citation type="journal article" date="2008" name="Appl. Environ. Microbiol.">
        <title>Complete genome sequence of Nitrosospira multiformis, an ammonia-oxidizing bacterium from the soil environment.</title>
        <authorList>
            <person name="Norton J.M."/>
            <person name="Klotz M.G."/>
            <person name="Stein L.Y."/>
            <person name="Arp D.J."/>
            <person name="Bottomley P.J."/>
            <person name="Chain P.S."/>
            <person name="Hauser L.J."/>
            <person name="Land M.L."/>
            <person name="Larimer F.W."/>
            <person name="Shin M.W."/>
            <person name="Starkenburg S.R."/>
        </authorList>
    </citation>
    <scope>NUCLEOTIDE SEQUENCE [LARGE SCALE GENOMIC DNA]</scope>
    <source>
        <strain evidence="2">ATCC 25196</strain>
        <strain evidence="4">ATCC 25196 / NCIMB 11849 / C 71</strain>
    </source>
</reference>
<dbReference type="EMBL" id="CP000103">
    <property type="protein sequence ID" value="ABB73467.1"/>
    <property type="molecule type" value="Genomic_DNA"/>
</dbReference>
<reference evidence="2" key="1">
    <citation type="submission" date="2005-08" db="EMBL/GenBank/DDBJ databases">
        <title>Complete sequence of Chromosome 1 of Nitrosospira multiformis ATCC 25196.</title>
        <authorList>
            <consortium name="US DOE Joint Genome Institute"/>
            <person name="Copeland A."/>
            <person name="Lucas S."/>
            <person name="Lapidus A."/>
            <person name="Barry K."/>
            <person name="Detter J.C."/>
            <person name="Glavina T."/>
            <person name="Hammon N."/>
            <person name="Israni S."/>
            <person name="Pitluck S."/>
            <person name="Chain P."/>
            <person name="Malfatti S."/>
            <person name="Shin M."/>
            <person name="Vergez L."/>
            <person name="Schmutz J."/>
            <person name="Larimer F."/>
            <person name="Land M."/>
            <person name="Hauser L."/>
            <person name="Kyrpides N."/>
            <person name="Lykidis A."/>
            <person name="Richardson P."/>
        </authorList>
    </citation>
    <scope>NUCLEOTIDE SEQUENCE</scope>
    <source>
        <strain evidence="2">ATCC 25196</strain>
    </source>
</reference>
<protein>
    <submittedName>
        <fullName evidence="2">Uncharacterized protein</fullName>
    </submittedName>
</protein>
<dbReference type="Proteomes" id="UP000236751">
    <property type="component" value="Unassembled WGS sequence"/>
</dbReference>
<dbReference type="KEGG" id="nmu:Nmul_A0159"/>
<reference evidence="3 5" key="4">
    <citation type="submission" date="2016-10" db="EMBL/GenBank/DDBJ databases">
        <authorList>
            <person name="de Groot N.N."/>
        </authorList>
    </citation>
    <scope>NUCLEOTIDE SEQUENCE [LARGE SCALE GENOMIC DNA]</scope>
    <source>
        <strain evidence="3 5">Nl13</strain>
    </source>
</reference>
<name>Q2YCQ4_NITMU</name>
<dbReference type="RefSeq" id="WP_011379522.1">
    <property type="nucleotide sequence ID" value="NC_007614.1"/>
</dbReference>
<evidence type="ECO:0000313" key="4">
    <source>
        <dbReference type="Proteomes" id="UP000002718"/>
    </source>
</evidence>
<dbReference type="AlphaFoldDB" id="Q2YCQ4"/>
<feature type="region of interest" description="Disordered" evidence="1">
    <location>
        <begin position="43"/>
        <end position="63"/>
    </location>
</feature>
<dbReference type="Proteomes" id="UP000002718">
    <property type="component" value="Chromosome"/>
</dbReference>
<dbReference type="HOGENOM" id="CLU_097521_0_0_4"/>
<dbReference type="EMBL" id="FNVK01000030">
    <property type="protein sequence ID" value="SEG10351.1"/>
    <property type="molecule type" value="Genomic_DNA"/>
</dbReference>
<reference evidence="4" key="2">
    <citation type="submission" date="2005-08" db="EMBL/GenBank/DDBJ databases">
        <title>Complete sequence of chromosome 1 of Nitrosospira multiformis ATCC 25196.</title>
        <authorList>
            <person name="Copeland A."/>
            <person name="Lucas S."/>
            <person name="Lapidus A."/>
            <person name="Barry K."/>
            <person name="Detter J.C."/>
            <person name="Glavina T."/>
            <person name="Hammon N."/>
            <person name="Israni S."/>
            <person name="Pitluck S."/>
            <person name="Chain P."/>
            <person name="Malfatti S."/>
            <person name="Shin M."/>
            <person name="Vergez L."/>
            <person name="Schmutz J."/>
            <person name="Larimer F."/>
            <person name="Land M."/>
            <person name="Hauser L."/>
            <person name="Kyrpides N."/>
            <person name="Lykidis A."/>
            <person name="Richardson P."/>
        </authorList>
    </citation>
    <scope>NUCLEOTIDE SEQUENCE [LARGE SCALE GENOMIC DNA]</scope>
    <source>
        <strain evidence="4">ATCC 25196 / NCIMB 11849 / C 71</strain>
    </source>
</reference>
<gene>
    <name evidence="2" type="ordered locus">Nmul_A0159</name>
    <name evidence="3" type="ORF">SAMN05216403_13011</name>
</gene>
<dbReference type="OrthoDB" id="6369218at2"/>
<proteinExistence type="predicted"/>
<organism evidence="2 4">
    <name type="scientific">Nitrosospira multiformis (strain ATCC 25196 / NCIMB 11849 / C 71)</name>
    <dbReference type="NCBI Taxonomy" id="323848"/>
    <lineage>
        <taxon>Bacteria</taxon>
        <taxon>Pseudomonadati</taxon>
        <taxon>Pseudomonadota</taxon>
        <taxon>Betaproteobacteria</taxon>
        <taxon>Nitrosomonadales</taxon>
        <taxon>Nitrosomonadaceae</taxon>
        <taxon>Nitrosospira</taxon>
    </lineage>
</organism>
<sequence>MEDIITVRFETGDEARAAAASLADSVNKNDIFILSNNQPGALDSDRDAVRTNDQGGAKGAAKGMATRAASRGIAASITSPVTGEPAGAVAAAAGSYTGSLAGTAGGLGGEGESANKIPHEQAGLMLAVRVANANNKQRIIDCLRQHVGRGH</sequence>
<evidence type="ECO:0000256" key="1">
    <source>
        <dbReference type="SAM" id="MobiDB-lite"/>
    </source>
</evidence>
<keyword evidence="4" id="KW-1185">Reference proteome</keyword>